<organism evidence="2 3">
    <name type="scientific">Boletus edulis BED1</name>
    <dbReference type="NCBI Taxonomy" id="1328754"/>
    <lineage>
        <taxon>Eukaryota</taxon>
        <taxon>Fungi</taxon>
        <taxon>Dikarya</taxon>
        <taxon>Basidiomycota</taxon>
        <taxon>Agaricomycotina</taxon>
        <taxon>Agaricomycetes</taxon>
        <taxon>Agaricomycetidae</taxon>
        <taxon>Boletales</taxon>
        <taxon>Boletineae</taxon>
        <taxon>Boletaceae</taxon>
        <taxon>Boletoideae</taxon>
        <taxon>Boletus</taxon>
    </lineage>
</organism>
<evidence type="ECO:0000313" key="2">
    <source>
        <dbReference type="EMBL" id="KAF8431510.1"/>
    </source>
</evidence>
<feature type="non-terminal residue" evidence="2">
    <location>
        <position position="102"/>
    </location>
</feature>
<evidence type="ECO:0000313" key="3">
    <source>
        <dbReference type="Proteomes" id="UP001194468"/>
    </source>
</evidence>
<comment type="caution">
    <text evidence="2">The sequence shown here is derived from an EMBL/GenBank/DDBJ whole genome shotgun (WGS) entry which is preliminary data.</text>
</comment>
<dbReference type="AlphaFoldDB" id="A0AAD4G8X4"/>
<keyword evidence="3" id="KW-1185">Reference proteome</keyword>
<protein>
    <recommendedName>
        <fullName evidence="1">GAG-pre-integrase domain-containing protein</fullName>
    </recommendedName>
</protein>
<dbReference type="EMBL" id="WHUW01000049">
    <property type="protein sequence ID" value="KAF8431510.1"/>
    <property type="molecule type" value="Genomic_DNA"/>
</dbReference>
<reference evidence="2" key="2">
    <citation type="journal article" date="2020" name="Nat. Commun.">
        <title>Large-scale genome sequencing of mycorrhizal fungi provides insights into the early evolution of symbiotic traits.</title>
        <authorList>
            <person name="Miyauchi S."/>
            <person name="Kiss E."/>
            <person name="Kuo A."/>
            <person name="Drula E."/>
            <person name="Kohler A."/>
            <person name="Sanchez-Garcia M."/>
            <person name="Morin E."/>
            <person name="Andreopoulos B."/>
            <person name="Barry K.W."/>
            <person name="Bonito G."/>
            <person name="Buee M."/>
            <person name="Carver A."/>
            <person name="Chen C."/>
            <person name="Cichocki N."/>
            <person name="Clum A."/>
            <person name="Culley D."/>
            <person name="Crous P.W."/>
            <person name="Fauchery L."/>
            <person name="Girlanda M."/>
            <person name="Hayes R.D."/>
            <person name="Keri Z."/>
            <person name="LaButti K."/>
            <person name="Lipzen A."/>
            <person name="Lombard V."/>
            <person name="Magnuson J."/>
            <person name="Maillard F."/>
            <person name="Murat C."/>
            <person name="Nolan M."/>
            <person name="Ohm R.A."/>
            <person name="Pangilinan J."/>
            <person name="Pereira M.F."/>
            <person name="Perotto S."/>
            <person name="Peter M."/>
            <person name="Pfister S."/>
            <person name="Riley R."/>
            <person name="Sitrit Y."/>
            <person name="Stielow J.B."/>
            <person name="Szollosi G."/>
            <person name="Zifcakova L."/>
            <person name="Stursova M."/>
            <person name="Spatafora J.W."/>
            <person name="Tedersoo L."/>
            <person name="Vaario L.M."/>
            <person name="Yamada A."/>
            <person name="Yan M."/>
            <person name="Wang P."/>
            <person name="Xu J."/>
            <person name="Bruns T."/>
            <person name="Baldrian P."/>
            <person name="Vilgalys R."/>
            <person name="Dunand C."/>
            <person name="Henrissat B."/>
            <person name="Grigoriev I.V."/>
            <person name="Hibbett D."/>
            <person name="Nagy L.G."/>
            <person name="Martin F.M."/>
        </authorList>
    </citation>
    <scope>NUCLEOTIDE SEQUENCE</scope>
    <source>
        <strain evidence="2">BED1</strain>
    </source>
</reference>
<feature type="non-terminal residue" evidence="2">
    <location>
        <position position="1"/>
    </location>
</feature>
<evidence type="ECO:0000259" key="1">
    <source>
        <dbReference type="Pfam" id="PF13976"/>
    </source>
</evidence>
<dbReference type="Pfam" id="PF13976">
    <property type="entry name" value="gag_pre-integrs"/>
    <property type="match status" value="1"/>
</dbReference>
<dbReference type="Proteomes" id="UP001194468">
    <property type="component" value="Unassembled WGS sequence"/>
</dbReference>
<gene>
    <name evidence="2" type="ORF">L210DRAFT_823270</name>
</gene>
<proteinExistence type="predicted"/>
<sequence>GLYCVEHTAETGSANAAERRFTVMKLHCCMGHIGAEVVKQLVSKGFITGIQLVPSGSDENIICESCITAKAKRHPEHEGSCSMEYGGEIHSDLWGPAPVKSL</sequence>
<reference evidence="2" key="1">
    <citation type="submission" date="2019-10" db="EMBL/GenBank/DDBJ databases">
        <authorList>
            <consortium name="DOE Joint Genome Institute"/>
            <person name="Kuo A."/>
            <person name="Miyauchi S."/>
            <person name="Kiss E."/>
            <person name="Drula E."/>
            <person name="Kohler A."/>
            <person name="Sanchez-Garcia M."/>
            <person name="Andreopoulos B."/>
            <person name="Barry K.W."/>
            <person name="Bonito G."/>
            <person name="Buee M."/>
            <person name="Carver A."/>
            <person name="Chen C."/>
            <person name="Cichocki N."/>
            <person name="Clum A."/>
            <person name="Culley D."/>
            <person name="Crous P.W."/>
            <person name="Fauchery L."/>
            <person name="Girlanda M."/>
            <person name="Hayes R."/>
            <person name="Keri Z."/>
            <person name="LaButti K."/>
            <person name="Lipzen A."/>
            <person name="Lombard V."/>
            <person name="Magnuson J."/>
            <person name="Maillard F."/>
            <person name="Morin E."/>
            <person name="Murat C."/>
            <person name="Nolan M."/>
            <person name="Ohm R."/>
            <person name="Pangilinan J."/>
            <person name="Pereira M."/>
            <person name="Perotto S."/>
            <person name="Peter M."/>
            <person name="Riley R."/>
            <person name="Sitrit Y."/>
            <person name="Stielow B."/>
            <person name="Szollosi G."/>
            <person name="Zifcakova L."/>
            <person name="Stursova M."/>
            <person name="Spatafora J.W."/>
            <person name="Tedersoo L."/>
            <person name="Vaario L.-M."/>
            <person name="Yamada A."/>
            <person name="Yan M."/>
            <person name="Wang P."/>
            <person name="Xu J."/>
            <person name="Bruns T."/>
            <person name="Baldrian P."/>
            <person name="Vilgalys R."/>
            <person name="Henrissat B."/>
            <person name="Grigoriev I.V."/>
            <person name="Hibbett D."/>
            <person name="Nagy L.G."/>
            <person name="Martin F.M."/>
        </authorList>
    </citation>
    <scope>NUCLEOTIDE SEQUENCE</scope>
    <source>
        <strain evidence="2">BED1</strain>
    </source>
</reference>
<name>A0AAD4G8X4_BOLED</name>
<accession>A0AAD4G8X4</accession>
<feature type="domain" description="GAG-pre-integrase" evidence="1">
    <location>
        <begin position="1"/>
        <end position="70"/>
    </location>
</feature>
<dbReference type="InterPro" id="IPR025724">
    <property type="entry name" value="GAG-pre-integrase_dom"/>
</dbReference>